<gene>
    <name evidence="2" type="ORF">SAMN04488085_11846</name>
</gene>
<dbReference type="Proteomes" id="UP000199152">
    <property type="component" value="Unassembled WGS sequence"/>
</dbReference>
<sequence>MTGPDDAFLAPDDALQDVDEDIEHGTGGVARGREDIERPAPPGPRSEVEAEVPSTDAEPRPE</sequence>
<feature type="compositionally biased region" description="Low complexity" evidence="1">
    <location>
        <begin position="1"/>
        <end position="13"/>
    </location>
</feature>
<reference evidence="2 3" key="1">
    <citation type="submission" date="2016-10" db="EMBL/GenBank/DDBJ databases">
        <authorList>
            <person name="de Groot N.N."/>
        </authorList>
    </citation>
    <scope>NUCLEOTIDE SEQUENCE [LARGE SCALE GENOMIC DNA]</scope>
    <source>
        <strain evidence="2 3">DSM 45317</strain>
    </source>
</reference>
<dbReference type="RefSeq" id="WP_091329362.1">
    <property type="nucleotide sequence ID" value="NZ_FOSW01000018.1"/>
</dbReference>
<evidence type="ECO:0000256" key="1">
    <source>
        <dbReference type="SAM" id="MobiDB-lite"/>
    </source>
</evidence>
<dbReference type="STRING" id="504800.SAMN04488085_11846"/>
<dbReference type="InParanoid" id="A0A1I4KNM4"/>
<dbReference type="AlphaFoldDB" id="A0A1I4KNM4"/>
<evidence type="ECO:0000313" key="2">
    <source>
        <dbReference type="EMBL" id="SFL80067.1"/>
    </source>
</evidence>
<name>A0A1I4KNM4_9ACTN</name>
<organism evidence="2 3">
    <name type="scientific">Geodermatophilus ruber</name>
    <dbReference type="NCBI Taxonomy" id="504800"/>
    <lineage>
        <taxon>Bacteria</taxon>
        <taxon>Bacillati</taxon>
        <taxon>Actinomycetota</taxon>
        <taxon>Actinomycetes</taxon>
        <taxon>Geodermatophilales</taxon>
        <taxon>Geodermatophilaceae</taxon>
        <taxon>Geodermatophilus</taxon>
    </lineage>
</organism>
<evidence type="ECO:0000313" key="3">
    <source>
        <dbReference type="Proteomes" id="UP000199152"/>
    </source>
</evidence>
<protein>
    <submittedName>
        <fullName evidence="2">Uncharacterized protein</fullName>
    </submittedName>
</protein>
<keyword evidence="3" id="KW-1185">Reference proteome</keyword>
<proteinExistence type="predicted"/>
<accession>A0A1I4KNM4</accession>
<feature type="region of interest" description="Disordered" evidence="1">
    <location>
        <begin position="1"/>
        <end position="62"/>
    </location>
</feature>
<dbReference type="EMBL" id="FOSW01000018">
    <property type="protein sequence ID" value="SFL80067.1"/>
    <property type="molecule type" value="Genomic_DNA"/>
</dbReference>